<protein>
    <submittedName>
        <fullName evidence="2">Uncharacterized protein</fullName>
    </submittedName>
</protein>
<accession>A0A1C7MAE0</accession>
<sequence length="229" mass="25173">MDSRSTADLFASLPIDKRAPFVERAVNIAEAAVLVLSAMVLMDEVCEENGKRLATAIDILRADGNEMRLGAINQWLEVAGRAFADVYHEDWEGWAGDFMRCPDPSSALEAELWHHLGSGDAESSVGSGGLGLLMLGDEPEAADDDGEAEKGDEDDDEEVDELMEFPRVSLRLNTARPRSLRRRGQRLFLMMRLSRPSERNFVPKALFCLLGSRQMVLSGTFASQGAPES</sequence>
<keyword evidence="3" id="KW-1185">Reference proteome</keyword>
<dbReference type="Proteomes" id="UP000092993">
    <property type="component" value="Unassembled WGS sequence"/>
</dbReference>
<evidence type="ECO:0000313" key="3">
    <source>
        <dbReference type="Proteomes" id="UP000092993"/>
    </source>
</evidence>
<gene>
    <name evidence="2" type="ORF">A0H81_05910</name>
</gene>
<comment type="caution">
    <text evidence="2">The sequence shown here is derived from an EMBL/GenBank/DDBJ whole genome shotgun (WGS) entry which is preliminary data.</text>
</comment>
<organism evidence="2 3">
    <name type="scientific">Grifola frondosa</name>
    <name type="common">Maitake</name>
    <name type="synonym">Polyporus frondosus</name>
    <dbReference type="NCBI Taxonomy" id="5627"/>
    <lineage>
        <taxon>Eukaryota</taxon>
        <taxon>Fungi</taxon>
        <taxon>Dikarya</taxon>
        <taxon>Basidiomycota</taxon>
        <taxon>Agaricomycotina</taxon>
        <taxon>Agaricomycetes</taxon>
        <taxon>Polyporales</taxon>
        <taxon>Grifolaceae</taxon>
        <taxon>Grifola</taxon>
    </lineage>
</organism>
<evidence type="ECO:0000313" key="2">
    <source>
        <dbReference type="EMBL" id="OBZ73873.1"/>
    </source>
</evidence>
<feature type="region of interest" description="Disordered" evidence="1">
    <location>
        <begin position="136"/>
        <end position="160"/>
    </location>
</feature>
<evidence type="ECO:0000256" key="1">
    <source>
        <dbReference type="SAM" id="MobiDB-lite"/>
    </source>
</evidence>
<feature type="compositionally biased region" description="Acidic residues" evidence="1">
    <location>
        <begin position="137"/>
        <end position="160"/>
    </location>
</feature>
<proteinExistence type="predicted"/>
<name>A0A1C7MAE0_GRIFR</name>
<reference evidence="2 3" key="1">
    <citation type="submission" date="2016-03" db="EMBL/GenBank/DDBJ databases">
        <title>Whole genome sequencing of Grifola frondosa 9006-11.</title>
        <authorList>
            <person name="Min B."/>
            <person name="Park H."/>
            <person name="Kim J.-G."/>
            <person name="Cho H."/>
            <person name="Oh Y.-L."/>
            <person name="Kong W.-S."/>
            <person name="Choi I.-G."/>
        </authorList>
    </citation>
    <scope>NUCLEOTIDE SEQUENCE [LARGE SCALE GENOMIC DNA]</scope>
    <source>
        <strain evidence="2 3">9006-11</strain>
    </source>
</reference>
<dbReference type="EMBL" id="LUGG01000006">
    <property type="protein sequence ID" value="OBZ73873.1"/>
    <property type="molecule type" value="Genomic_DNA"/>
</dbReference>
<dbReference type="AlphaFoldDB" id="A0A1C7MAE0"/>